<proteinExistence type="predicted"/>
<dbReference type="EMBL" id="JAULSW010000008">
    <property type="protein sequence ID" value="KAK3372212.1"/>
    <property type="molecule type" value="Genomic_DNA"/>
</dbReference>
<reference evidence="1" key="2">
    <citation type="submission" date="2023-06" db="EMBL/GenBank/DDBJ databases">
        <authorList>
            <consortium name="Lawrence Berkeley National Laboratory"/>
            <person name="Haridas S."/>
            <person name="Hensen N."/>
            <person name="Bonometti L."/>
            <person name="Westerberg I."/>
            <person name="Brannstrom I.O."/>
            <person name="Guillou S."/>
            <person name="Cros-Aarteil S."/>
            <person name="Calhoun S."/>
            <person name="Kuo A."/>
            <person name="Mondo S."/>
            <person name="Pangilinan J."/>
            <person name="Riley R."/>
            <person name="LaButti K."/>
            <person name="Andreopoulos B."/>
            <person name="Lipzen A."/>
            <person name="Chen C."/>
            <person name="Yanf M."/>
            <person name="Daum C."/>
            <person name="Ng V."/>
            <person name="Clum A."/>
            <person name="Steindorff A."/>
            <person name="Ohm R."/>
            <person name="Martin F."/>
            <person name="Silar P."/>
            <person name="Natvig D."/>
            <person name="Lalanne C."/>
            <person name="Gautier V."/>
            <person name="Ament-velasquez S.L."/>
            <person name="Kruys A."/>
            <person name="Hutchinson M.I."/>
            <person name="Powell A.J."/>
            <person name="Barry K."/>
            <person name="Miller A.N."/>
            <person name="Grigoriev I.V."/>
            <person name="Debuchy R."/>
            <person name="Gladieux P."/>
            <person name="Thoren M.H."/>
            <person name="Johannesson H."/>
        </authorList>
    </citation>
    <scope>NUCLEOTIDE SEQUENCE</scope>
    <source>
        <strain evidence="1">CBS 232.78</strain>
    </source>
</reference>
<sequence>MTTYFGIIRTSSKWGASPLVKRRFLHKGWCLMDIARFMEINVDGHYYLSKMPRLEGYISHEGCSERACTARNVNRETYKQRRICQDKLCEVREVDIEAMAKFTEEGDVPVFEWDVEARQLTTKRSRMVRRGVADPPFIVISHVYAIIISATRPTT</sequence>
<comment type="caution">
    <text evidence="1">The sequence shown here is derived from an EMBL/GenBank/DDBJ whole genome shotgun (WGS) entry which is preliminary data.</text>
</comment>
<gene>
    <name evidence="1" type="ORF">B0H63DRAFT_484084</name>
</gene>
<protein>
    <submittedName>
        <fullName evidence="1">Uncharacterized protein</fullName>
    </submittedName>
</protein>
<name>A0AAE0K9W1_9PEZI</name>
<evidence type="ECO:0000313" key="2">
    <source>
        <dbReference type="Proteomes" id="UP001285441"/>
    </source>
</evidence>
<keyword evidence="2" id="KW-1185">Reference proteome</keyword>
<reference evidence="1" key="1">
    <citation type="journal article" date="2023" name="Mol. Phylogenet. Evol.">
        <title>Genome-scale phylogeny and comparative genomics of the fungal order Sordariales.</title>
        <authorList>
            <person name="Hensen N."/>
            <person name="Bonometti L."/>
            <person name="Westerberg I."/>
            <person name="Brannstrom I.O."/>
            <person name="Guillou S."/>
            <person name="Cros-Aarteil S."/>
            <person name="Calhoun S."/>
            <person name="Haridas S."/>
            <person name="Kuo A."/>
            <person name="Mondo S."/>
            <person name="Pangilinan J."/>
            <person name="Riley R."/>
            <person name="LaButti K."/>
            <person name="Andreopoulos B."/>
            <person name="Lipzen A."/>
            <person name="Chen C."/>
            <person name="Yan M."/>
            <person name="Daum C."/>
            <person name="Ng V."/>
            <person name="Clum A."/>
            <person name="Steindorff A."/>
            <person name="Ohm R.A."/>
            <person name="Martin F."/>
            <person name="Silar P."/>
            <person name="Natvig D.O."/>
            <person name="Lalanne C."/>
            <person name="Gautier V."/>
            <person name="Ament-Velasquez S.L."/>
            <person name="Kruys A."/>
            <person name="Hutchinson M.I."/>
            <person name="Powell A.J."/>
            <person name="Barry K."/>
            <person name="Miller A.N."/>
            <person name="Grigoriev I.V."/>
            <person name="Debuchy R."/>
            <person name="Gladieux P."/>
            <person name="Hiltunen Thoren M."/>
            <person name="Johannesson H."/>
        </authorList>
    </citation>
    <scope>NUCLEOTIDE SEQUENCE</scope>
    <source>
        <strain evidence="1">CBS 232.78</strain>
    </source>
</reference>
<organism evidence="1 2">
    <name type="scientific">Podospora didyma</name>
    <dbReference type="NCBI Taxonomy" id="330526"/>
    <lineage>
        <taxon>Eukaryota</taxon>
        <taxon>Fungi</taxon>
        <taxon>Dikarya</taxon>
        <taxon>Ascomycota</taxon>
        <taxon>Pezizomycotina</taxon>
        <taxon>Sordariomycetes</taxon>
        <taxon>Sordariomycetidae</taxon>
        <taxon>Sordariales</taxon>
        <taxon>Podosporaceae</taxon>
        <taxon>Podospora</taxon>
    </lineage>
</organism>
<accession>A0AAE0K9W1</accession>
<dbReference type="AlphaFoldDB" id="A0AAE0K9W1"/>
<dbReference type="Proteomes" id="UP001285441">
    <property type="component" value="Unassembled WGS sequence"/>
</dbReference>
<evidence type="ECO:0000313" key="1">
    <source>
        <dbReference type="EMBL" id="KAK3372212.1"/>
    </source>
</evidence>